<evidence type="ECO:0000259" key="6">
    <source>
        <dbReference type="PROSITE" id="PS50885"/>
    </source>
</evidence>
<protein>
    <submittedName>
        <fullName evidence="7">Methyl-accepting chemotaxis protein IV</fullName>
    </submittedName>
</protein>
<dbReference type="SUPFAM" id="SSF58104">
    <property type="entry name" value="Methyl-accepting chemotaxis protein (MCP) signaling domain"/>
    <property type="match status" value="1"/>
</dbReference>
<comment type="similarity">
    <text evidence="2">Belongs to the methyl-accepting chemotaxis (MCP) protein family.</text>
</comment>
<dbReference type="PANTHER" id="PTHR43531:SF11">
    <property type="entry name" value="METHYL-ACCEPTING CHEMOTAXIS PROTEIN 3"/>
    <property type="match status" value="1"/>
</dbReference>
<feature type="domain" description="Methyl-accepting transducer" evidence="5">
    <location>
        <begin position="446"/>
        <end position="675"/>
    </location>
</feature>
<dbReference type="SMART" id="SM00304">
    <property type="entry name" value="HAMP"/>
    <property type="match status" value="2"/>
</dbReference>
<dbReference type="OrthoDB" id="9814362at2"/>
<dbReference type="Pfam" id="PF00672">
    <property type="entry name" value="HAMP"/>
    <property type="match status" value="1"/>
</dbReference>
<dbReference type="SUPFAM" id="SSF158472">
    <property type="entry name" value="HAMP domain-like"/>
    <property type="match status" value="1"/>
</dbReference>
<dbReference type="CDD" id="cd11386">
    <property type="entry name" value="MCP_signal"/>
    <property type="match status" value="1"/>
</dbReference>
<dbReference type="InterPro" id="IPR051310">
    <property type="entry name" value="MCP_chemotaxis"/>
</dbReference>
<dbReference type="Gene3D" id="6.10.340.10">
    <property type="match status" value="1"/>
</dbReference>
<keyword evidence="4" id="KW-0472">Membrane</keyword>
<dbReference type="PROSITE" id="PS50885">
    <property type="entry name" value="HAMP"/>
    <property type="match status" value="2"/>
</dbReference>
<keyword evidence="1" id="KW-0145">Chemotaxis</keyword>
<evidence type="ECO:0000313" key="7">
    <source>
        <dbReference type="EMBL" id="SMX28613.1"/>
    </source>
</evidence>
<feature type="transmembrane region" description="Helical" evidence="4">
    <location>
        <begin position="298"/>
        <end position="320"/>
    </location>
</feature>
<evidence type="ECO:0000313" key="8">
    <source>
        <dbReference type="Proteomes" id="UP000225972"/>
    </source>
</evidence>
<dbReference type="PRINTS" id="PR00260">
    <property type="entry name" value="CHEMTRNSDUCR"/>
</dbReference>
<dbReference type="InterPro" id="IPR004090">
    <property type="entry name" value="Chemotax_Me-accpt_rcpt"/>
</dbReference>
<keyword evidence="4" id="KW-1133">Transmembrane helix</keyword>
<dbReference type="GO" id="GO:0007165">
    <property type="term" value="P:signal transduction"/>
    <property type="evidence" value="ECO:0007669"/>
    <property type="project" value="UniProtKB-KW"/>
</dbReference>
<organism evidence="7 8">
    <name type="scientific">Pelagimonas phthalicica</name>
    <dbReference type="NCBI Taxonomy" id="1037362"/>
    <lineage>
        <taxon>Bacteria</taxon>
        <taxon>Pseudomonadati</taxon>
        <taxon>Pseudomonadota</taxon>
        <taxon>Alphaproteobacteria</taxon>
        <taxon>Rhodobacterales</taxon>
        <taxon>Roseobacteraceae</taxon>
        <taxon>Pelagimonas</taxon>
    </lineage>
</organism>
<dbReference type="EMBL" id="FXXP01000002">
    <property type="protein sequence ID" value="SMX28613.1"/>
    <property type="molecule type" value="Genomic_DNA"/>
</dbReference>
<dbReference type="Gene3D" id="1.10.287.950">
    <property type="entry name" value="Methyl-accepting chemotaxis protein"/>
    <property type="match status" value="1"/>
</dbReference>
<dbReference type="Proteomes" id="UP000225972">
    <property type="component" value="Unassembled WGS sequence"/>
</dbReference>
<evidence type="ECO:0000256" key="3">
    <source>
        <dbReference type="PROSITE-ProRule" id="PRU00284"/>
    </source>
</evidence>
<dbReference type="RefSeq" id="WP_099246078.1">
    <property type="nucleotide sequence ID" value="NZ_FXXP01000002.1"/>
</dbReference>
<dbReference type="AlphaFoldDB" id="A0A238JDZ1"/>
<dbReference type="PANTHER" id="PTHR43531">
    <property type="entry name" value="PROTEIN ICFG"/>
    <property type="match status" value="1"/>
</dbReference>
<keyword evidence="8" id="KW-1185">Reference proteome</keyword>
<sequence length="706" mass="77073">MTLRMNMVVILLPMILLIGFFSYVEIDNLRAQKRQIETSIHELYLSDLVNDAVHELQKERGQSAGYTASKGANFAASLPELRKSTDAALAQLEEHYFSGQSVPETAIQAQRTLKELQETRQNITALNLTVPELAGWYTGIITNLLDATASIDGQRADNGIIHLVESRILTGYAKENAGLERATGAVMLGSGAAKPKVHERFLELGSGQFTLLGLAAKTAHLPEMMQKVEQAATDIGVAKMRLDLTAWGYGGAKPRFSGPEWFAASTQWIDFLREKELEFAQSIREIAQSQLSATAQQLNTLITVVGLIVVSSVLVSLFVFERMISKFRALIKIMAQFRDGDFDVHVPFIKGKAEINVMADSIYRFKQQTLSMQEENRRIKAEDEAALQSKASAAVALITEGLSALAQADLSLRFEDALDPEYDQLREDFNTASSRLRGVLRELATTVQTMTEKASDMATASDNLASRTEQQSDTILSTANSVGQVAQHVVDDLDQLVTANEAAQSARHTADRSGEIVSQAVSAMDRIAQSSDEISQIISMIEEISFQTNLLALNARVEAARAGESGRGFAVVAQEVRELAKRSSQAAMDIKSLINESGQQVDEGVKLVHSAGSALEDIITRVQSVDDALQSVSRSAQRQADDLTQVNQSMSLLRDLTDANTHMVSDGRTVSGDMATMAKRLTSLLDEFELGDRAGQKQNAPMQNVA</sequence>
<dbReference type="Pfam" id="PF08376">
    <property type="entry name" value="NIT"/>
    <property type="match status" value="1"/>
</dbReference>
<evidence type="ECO:0000259" key="5">
    <source>
        <dbReference type="PROSITE" id="PS50111"/>
    </source>
</evidence>
<reference evidence="8" key="1">
    <citation type="submission" date="2017-05" db="EMBL/GenBank/DDBJ databases">
        <authorList>
            <person name="Rodrigo-Torres L."/>
            <person name="Arahal R. D."/>
            <person name="Lucena T."/>
        </authorList>
    </citation>
    <scope>NUCLEOTIDE SEQUENCE [LARGE SCALE GENOMIC DNA]</scope>
    <source>
        <strain evidence="8">CECT 8649</strain>
    </source>
</reference>
<dbReference type="SMART" id="SM00283">
    <property type="entry name" value="MA"/>
    <property type="match status" value="1"/>
</dbReference>
<gene>
    <name evidence="7" type="primary">tap_1</name>
    <name evidence="7" type="ORF">TRP8649_02738</name>
</gene>
<keyword evidence="4" id="KW-0812">Transmembrane</keyword>
<feature type="domain" description="HAMP" evidence="6">
    <location>
        <begin position="389"/>
        <end position="441"/>
    </location>
</feature>
<dbReference type="GO" id="GO:0006935">
    <property type="term" value="P:chemotaxis"/>
    <property type="evidence" value="ECO:0007669"/>
    <property type="project" value="UniProtKB-KW"/>
</dbReference>
<proteinExistence type="inferred from homology"/>
<dbReference type="InterPro" id="IPR013587">
    <property type="entry name" value="Nitrate/nitrite_sensing"/>
</dbReference>
<evidence type="ECO:0000256" key="1">
    <source>
        <dbReference type="ARBA" id="ARBA00022500"/>
    </source>
</evidence>
<accession>A0A238JDZ1</accession>
<dbReference type="GO" id="GO:0004888">
    <property type="term" value="F:transmembrane signaling receptor activity"/>
    <property type="evidence" value="ECO:0007669"/>
    <property type="project" value="InterPro"/>
</dbReference>
<dbReference type="GO" id="GO:0005886">
    <property type="term" value="C:plasma membrane"/>
    <property type="evidence" value="ECO:0007669"/>
    <property type="project" value="TreeGrafter"/>
</dbReference>
<feature type="domain" description="HAMP" evidence="6">
    <location>
        <begin position="321"/>
        <end position="374"/>
    </location>
</feature>
<evidence type="ECO:0000256" key="4">
    <source>
        <dbReference type="SAM" id="Phobius"/>
    </source>
</evidence>
<keyword evidence="3" id="KW-0807">Transducer</keyword>
<dbReference type="InterPro" id="IPR003660">
    <property type="entry name" value="HAMP_dom"/>
</dbReference>
<evidence type="ECO:0000256" key="2">
    <source>
        <dbReference type="ARBA" id="ARBA00029447"/>
    </source>
</evidence>
<dbReference type="InterPro" id="IPR004089">
    <property type="entry name" value="MCPsignal_dom"/>
</dbReference>
<name>A0A238JDZ1_9RHOB</name>
<dbReference type="PROSITE" id="PS50111">
    <property type="entry name" value="CHEMOTAXIS_TRANSDUC_2"/>
    <property type="match status" value="1"/>
</dbReference>
<dbReference type="Pfam" id="PF00015">
    <property type="entry name" value="MCPsignal"/>
    <property type="match status" value="1"/>
</dbReference>